<feature type="compositionally biased region" description="Low complexity" evidence="1">
    <location>
        <begin position="93"/>
        <end position="104"/>
    </location>
</feature>
<keyword evidence="4" id="KW-1185">Reference proteome</keyword>
<reference evidence="4 5" key="1">
    <citation type="submission" date="2018-08" db="EMBL/GenBank/DDBJ databases">
        <title>Genomic investigation of the strawberry pathogen Phytophthora fragariae indicates pathogenicity is determined by transcriptional variation in three key races.</title>
        <authorList>
            <person name="Adams T.M."/>
            <person name="Armitage A.D."/>
            <person name="Sobczyk M.K."/>
            <person name="Bates H.J."/>
            <person name="Dunwell J.M."/>
            <person name="Nellist C.F."/>
            <person name="Harrison R.J."/>
        </authorList>
    </citation>
    <scope>NUCLEOTIDE SEQUENCE [LARGE SCALE GENOMIC DNA]</scope>
    <source>
        <strain evidence="3 4">NOV-27</strain>
        <strain evidence="2 5">NOV-5</strain>
    </source>
</reference>
<protein>
    <submittedName>
        <fullName evidence="2">Uncharacterized protein</fullName>
    </submittedName>
</protein>
<evidence type="ECO:0000313" key="3">
    <source>
        <dbReference type="EMBL" id="KAE9166394.1"/>
    </source>
</evidence>
<accession>A0A6A3PZ43</accession>
<feature type="region of interest" description="Disordered" evidence="1">
    <location>
        <begin position="51"/>
        <end position="143"/>
    </location>
</feature>
<dbReference type="Proteomes" id="UP000433483">
    <property type="component" value="Unassembled WGS sequence"/>
</dbReference>
<evidence type="ECO:0000256" key="1">
    <source>
        <dbReference type="SAM" id="MobiDB-lite"/>
    </source>
</evidence>
<sequence>MEGSAMDALRIAFMRQGVQEDGIRRRLREFLQGPPGHINRVDVLNSFAQNRDHQQGQGPPPVPLPPAQEVQPESAVTNSTPTPRLAEPEPEAEAAAALQAEQQPVPADDPPQSQPTVIPDDEPDAPVSPPVSPVENEPDTTQRYVYERVVRWVYHEDSEMGAEVQWRNTIEPVSNLTPEDRLEAERQQRNRRARMRAREAQIAVVNLTGDAEA</sequence>
<evidence type="ECO:0000313" key="5">
    <source>
        <dbReference type="Proteomes" id="UP000440732"/>
    </source>
</evidence>
<dbReference type="EMBL" id="QXGB01004397">
    <property type="protein sequence ID" value="KAE9166394.1"/>
    <property type="molecule type" value="Genomic_DNA"/>
</dbReference>
<proteinExistence type="predicted"/>
<dbReference type="Proteomes" id="UP000440732">
    <property type="component" value="Unassembled WGS sequence"/>
</dbReference>
<organism evidence="2 5">
    <name type="scientific">Phytophthora fragariae</name>
    <dbReference type="NCBI Taxonomy" id="53985"/>
    <lineage>
        <taxon>Eukaryota</taxon>
        <taxon>Sar</taxon>
        <taxon>Stramenopiles</taxon>
        <taxon>Oomycota</taxon>
        <taxon>Peronosporomycetes</taxon>
        <taxon>Peronosporales</taxon>
        <taxon>Peronosporaceae</taxon>
        <taxon>Phytophthora</taxon>
    </lineage>
</organism>
<dbReference type="EMBL" id="QXGA01005806">
    <property type="protein sequence ID" value="KAE9065601.1"/>
    <property type="molecule type" value="Genomic_DNA"/>
</dbReference>
<comment type="caution">
    <text evidence="2">The sequence shown here is derived from an EMBL/GenBank/DDBJ whole genome shotgun (WGS) entry which is preliminary data.</text>
</comment>
<evidence type="ECO:0000313" key="4">
    <source>
        <dbReference type="Proteomes" id="UP000433483"/>
    </source>
</evidence>
<name>A0A6A3PZ43_9STRA</name>
<gene>
    <name evidence="3" type="ORF">PF005_g29213</name>
    <name evidence="2" type="ORF">PF006_g30429</name>
</gene>
<evidence type="ECO:0000313" key="2">
    <source>
        <dbReference type="EMBL" id="KAE9065601.1"/>
    </source>
</evidence>
<dbReference type="AlphaFoldDB" id="A0A6A3PZ43"/>